<keyword evidence="4" id="KW-1185">Reference proteome</keyword>
<dbReference type="AlphaFoldDB" id="A0A1K1SMJ7"/>
<dbReference type="Gene3D" id="3.30.450.180">
    <property type="match status" value="1"/>
</dbReference>
<feature type="domain" description="HTH cro/C1-type" evidence="2">
    <location>
        <begin position="52"/>
        <end position="99"/>
    </location>
</feature>
<dbReference type="GO" id="GO:0003677">
    <property type="term" value="F:DNA binding"/>
    <property type="evidence" value="ECO:0007669"/>
    <property type="project" value="InterPro"/>
</dbReference>
<dbReference type="STRING" id="546364.SAMN04489730_6167"/>
<reference evidence="4" key="1">
    <citation type="submission" date="2016-11" db="EMBL/GenBank/DDBJ databases">
        <authorList>
            <person name="Varghese N."/>
            <person name="Submissions S."/>
        </authorList>
    </citation>
    <scope>NUCLEOTIDE SEQUENCE [LARGE SCALE GENOMIC DNA]</scope>
    <source>
        <strain evidence="4">DSM 44671</strain>
    </source>
</reference>
<sequence length="334" mass="36376">MYRQGIPRPARRFYSGGVDNRQEVREFLVSRRAKITPQRAGLPAGGKRRVPGLRRSEVAMLADVSVEYYAKLERGNLAGVSPSVLEAVARALQLDDAERAHLLALARAADGTSAILHPPKPKRRTPHPSLQWVLDAVTAGPAFVRNGRLDLLAANRLARAFYADVYAGSQQPPNLARFQFLDPAARRFYPDWDFFADVCVEILHVEAGRNPHDKGLHDLVGELSTRSDEFRTRWGAHNVRHHGTGSKTFDHPVVGRLTLAYEGLELTAEPGLTLTIYTAEPGSPSEAALRLLSSWAATPSTEDTPVHSAAARGEAAQDASSSRRSADGEPGSAV</sequence>
<evidence type="ECO:0000259" key="2">
    <source>
        <dbReference type="PROSITE" id="PS50943"/>
    </source>
</evidence>
<accession>A0A1K1SMJ7</accession>
<name>A0A1K1SMJ7_9PSEU</name>
<proteinExistence type="predicted"/>
<dbReference type="Pfam" id="PF13560">
    <property type="entry name" value="HTH_31"/>
    <property type="match status" value="1"/>
</dbReference>
<dbReference type="Gene3D" id="1.10.260.40">
    <property type="entry name" value="lambda repressor-like DNA-binding domains"/>
    <property type="match status" value="1"/>
</dbReference>
<dbReference type="PANTHER" id="PTHR35010:SF2">
    <property type="entry name" value="BLL4672 PROTEIN"/>
    <property type="match status" value="1"/>
</dbReference>
<dbReference type="InterPro" id="IPR010982">
    <property type="entry name" value="Lambda_DNA-bd_dom_sf"/>
</dbReference>
<dbReference type="EMBL" id="FPJG01000006">
    <property type="protein sequence ID" value="SFW85545.1"/>
    <property type="molecule type" value="Genomic_DNA"/>
</dbReference>
<dbReference type="PROSITE" id="PS50943">
    <property type="entry name" value="HTH_CROC1"/>
    <property type="match status" value="1"/>
</dbReference>
<feature type="region of interest" description="Disordered" evidence="1">
    <location>
        <begin position="296"/>
        <end position="334"/>
    </location>
</feature>
<organism evidence="3 4">
    <name type="scientific">Amycolatopsis australiensis</name>
    <dbReference type="NCBI Taxonomy" id="546364"/>
    <lineage>
        <taxon>Bacteria</taxon>
        <taxon>Bacillati</taxon>
        <taxon>Actinomycetota</taxon>
        <taxon>Actinomycetes</taxon>
        <taxon>Pseudonocardiales</taxon>
        <taxon>Pseudonocardiaceae</taxon>
        <taxon>Amycolatopsis</taxon>
    </lineage>
</organism>
<gene>
    <name evidence="3" type="ORF">SAMN04489730_6167</name>
</gene>
<dbReference type="Proteomes" id="UP000182740">
    <property type="component" value="Unassembled WGS sequence"/>
</dbReference>
<evidence type="ECO:0000256" key="1">
    <source>
        <dbReference type="SAM" id="MobiDB-lite"/>
    </source>
</evidence>
<dbReference type="SMART" id="SM00530">
    <property type="entry name" value="HTH_XRE"/>
    <property type="match status" value="1"/>
</dbReference>
<dbReference type="PANTHER" id="PTHR35010">
    <property type="entry name" value="BLL4672 PROTEIN-RELATED"/>
    <property type="match status" value="1"/>
</dbReference>
<dbReference type="SUPFAM" id="SSF47413">
    <property type="entry name" value="lambda repressor-like DNA-binding domains"/>
    <property type="match status" value="1"/>
</dbReference>
<evidence type="ECO:0000313" key="3">
    <source>
        <dbReference type="EMBL" id="SFW85545.1"/>
    </source>
</evidence>
<dbReference type="InterPro" id="IPR001387">
    <property type="entry name" value="Cro/C1-type_HTH"/>
</dbReference>
<protein>
    <submittedName>
        <fullName evidence="3">Helix-turn-helix domain-containing protein</fullName>
    </submittedName>
</protein>
<dbReference type="CDD" id="cd00093">
    <property type="entry name" value="HTH_XRE"/>
    <property type="match status" value="1"/>
</dbReference>
<dbReference type="InterPro" id="IPR041413">
    <property type="entry name" value="MLTR_LBD"/>
</dbReference>
<evidence type="ECO:0000313" key="4">
    <source>
        <dbReference type="Proteomes" id="UP000182740"/>
    </source>
</evidence>
<dbReference type="Pfam" id="PF17765">
    <property type="entry name" value="MLTR_LBD"/>
    <property type="match status" value="1"/>
</dbReference>